<dbReference type="Proteomes" id="UP000315444">
    <property type="component" value="Unassembled WGS sequence"/>
</dbReference>
<feature type="compositionally biased region" description="Basic and acidic residues" evidence="1">
    <location>
        <begin position="56"/>
        <end position="70"/>
    </location>
</feature>
<dbReference type="Proteomes" id="UP000479773">
    <property type="component" value="Unassembled WGS sequence"/>
</dbReference>
<dbReference type="EMBL" id="VOHV01000011">
    <property type="protein sequence ID" value="TWV38400.1"/>
    <property type="molecule type" value="Genomic_DNA"/>
</dbReference>
<reference evidence="2 7" key="1">
    <citation type="journal article" date="2019" name="Nat. Med.">
        <title>A library of human gut bacterial isolates paired with longitudinal multiomics data enables mechanistic microbiome research.</title>
        <authorList>
            <person name="Poyet M."/>
            <person name="Groussin M."/>
            <person name="Gibbons S.M."/>
            <person name="Avila-Pacheco J."/>
            <person name="Jiang X."/>
            <person name="Kearney S.M."/>
            <person name="Perrotta A.R."/>
            <person name="Berdy B."/>
            <person name="Zhao S."/>
            <person name="Lieberman T.D."/>
            <person name="Swanson P.K."/>
            <person name="Smith M."/>
            <person name="Roesemann S."/>
            <person name="Alexander J.E."/>
            <person name="Rich S.A."/>
            <person name="Livny J."/>
            <person name="Vlamakis H."/>
            <person name="Clish C."/>
            <person name="Bullock K."/>
            <person name="Deik A."/>
            <person name="Scott J."/>
            <person name="Pierce K.A."/>
            <person name="Xavier R.J."/>
            <person name="Alm E.J."/>
        </authorList>
    </citation>
    <scope>NUCLEOTIDE SEQUENCE [LARGE SCALE GENOMIC DNA]</scope>
    <source>
        <strain evidence="2 7">BIOML-A106</strain>
    </source>
</reference>
<name>A0A5C6HH33_BACFG</name>
<reference evidence="3 5" key="2">
    <citation type="submission" date="2019-07" db="EMBL/GenBank/DDBJ databases">
        <title>Genome sequencing of Bacteroides fragilis.</title>
        <authorList>
            <person name="Galasyn E.V."/>
            <person name="Ruoff K.L."/>
            <person name="Price C.E."/>
            <person name="Valls R.A."/>
            <person name="O'Toole G.A."/>
        </authorList>
    </citation>
    <scope>NUCLEOTIDE SEQUENCE [LARGE SCALE GENOMIC DNA]</scope>
    <source>
        <strain evidence="3 5">AD135F_1B</strain>
    </source>
</reference>
<dbReference type="EMBL" id="VOHT01000012">
    <property type="protein sequence ID" value="TWV45118.1"/>
    <property type="molecule type" value="Genomic_DNA"/>
</dbReference>
<gene>
    <name evidence="2" type="ORF">F3B44_03200</name>
    <name evidence="4" type="ORF">FSA03_21420</name>
    <name evidence="3" type="ORF">FSA06_20745</name>
</gene>
<reference evidence="4 6" key="3">
    <citation type="submission" date="2019-07" db="EMBL/GenBank/DDBJ databases">
        <title>Genome Sequencing of Bacteroides fragilis.</title>
        <authorList>
            <person name="Pinto K.M."/>
            <person name="Ruoff K.L."/>
            <person name="Price C.E."/>
            <person name="Valls R.A."/>
            <person name="O'Toole G.A."/>
        </authorList>
    </citation>
    <scope>NUCLEOTIDE SEQUENCE [LARGE SCALE GENOMIC DNA]</scope>
    <source>
        <strain evidence="4 6">AD135F_3B</strain>
    </source>
</reference>
<evidence type="ECO:0000313" key="2">
    <source>
        <dbReference type="EMBL" id="KAA4755633.1"/>
    </source>
</evidence>
<protein>
    <submittedName>
        <fullName evidence="4">Uncharacterized protein</fullName>
    </submittedName>
</protein>
<evidence type="ECO:0000313" key="6">
    <source>
        <dbReference type="Proteomes" id="UP000319026"/>
    </source>
</evidence>
<comment type="caution">
    <text evidence="4">The sequence shown here is derived from an EMBL/GenBank/DDBJ whole genome shotgun (WGS) entry which is preliminary data.</text>
</comment>
<evidence type="ECO:0000313" key="5">
    <source>
        <dbReference type="Proteomes" id="UP000315444"/>
    </source>
</evidence>
<dbReference type="AlphaFoldDB" id="A0A5C6HH33"/>
<sequence>MEKSFCRELWVCLMDGDSARFLIECHKIGAIASLKYFLEGKPCLSVVPLSASDTSQPERKTQESGEKNRTIDLMDKNNRRYLKKK</sequence>
<accession>A0A5C6HH33</accession>
<evidence type="ECO:0000313" key="3">
    <source>
        <dbReference type="EMBL" id="TWV38400.1"/>
    </source>
</evidence>
<evidence type="ECO:0000313" key="4">
    <source>
        <dbReference type="EMBL" id="TWV45118.1"/>
    </source>
</evidence>
<evidence type="ECO:0000256" key="1">
    <source>
        <dbReference type="SAM" id="MobiDB-lite"/>
    </source>
</evidence>
<dbReference type="Proteomes" id="UP000319026">
    <property type="component" value="Unassembled WGS sequence"/>
</dbReference>
<feature type="region of interest" description="Disordered" evidence="1">
    <location>
        <begin position="49"/>
        <end position="70"/>
    </location>
</feature>
<dbReference type="KEGG" id="bfb:VU15_13405"/>
<dbReference type="EMBL" id="VWEQ01000002">
    <property type="protein sequence ID" value="KAA4755633.1"/>
    <property type="molecule type" value="Genomic_DNA"/>
</dbReference>
<evidence type="ECO:0000313" key="7">
    <source>
        <dbReference type="Proteomes" id="UP000479773"/>
    </source>
</evidence>
<proteinExistence type="predicted"/>
<organism evidence="4 6">
    <name type="scientific">Bacteroides fragilis</name>
    <dbReference type="NCBI Taxonomy" id="817"/>
    <lineage>
        <taxon>Bacteria</taxon>
        <taxon>Pseudomonadati</taxon>
        <taxon>Bacteroidota</taxon>
        <taxon>Bacteroidia</taxon>
        <taxon>Bacteroidales</taxon>
        <taxon>Bacteroidaceae</taxon>
        <taxon>Bacteroides</taxon>
    </lineage>
</organism>